<protein>
    <submittedName>
        <fullName evidence="1">Uncharacterized protein</fullName>
    </submittedName>
</protein>
<dbReference type="Proteomes" id="UP001152518">
    <property type="component" value="Unassembled WGS sequence"/>
</dbReference>
<dbReference type="EMBL" id="SUNE01000003">
    <property type="protein sequence ID" value="MDG5899362.1"/>
    <property type="molecule type" value="Genomic_DNA"/>
</dbReference>
<proteinExistence type="predicted"/>
<sequence>MLVEVIFTDEPVMIRVRLLNDLNQVQWNVYGNHIDRILSVGYVKTPKLYFHAGVCALELYDGSQNALGEVLTLDEYQWGYALLVACELFPECVNEYSLH</sequence>
<name>A0AAW6QTH2_9GAMM</name>
<dbReference type="RefSeq" id="WP_041416820.1">
    <property type="nucleotide sequence ID" value="NZ_SUNE01000003.1"/>
</dbReference>
<reference evidence="1" key="2">
    <citation type="submission" date="2019-04" db="EMBL/GenBank/DDBJ databases">
        <authorList>
            <person name="Zou H."/>
        </authorList>
    </citation>
    <scope>NUCLEOTIDE SEQUENCE</scope>
    <source>
        <strain evidence="1">2015oxa</strain>
    </source>
</reference>
<accession>A0AAW6QTH2</accession>
<organism evidence="1">
    <name type="scientific">Shewanella xiamenensis</name>
    <dbReference type="NCBI Taxonomy" id="332186"/>
    <lineage>
        <taxon>Bacteria</taxon>
        <taxon>Pseudomonadati</taxon>
        <taxon>Pseudomonadota</taxon>
        <taxon>Gammaproteobacteria</taxon>
        <taxon>Alteromonadales</taxon>
        <taxon>Shewanellaceae</taxon>
        <taxon>Shewanella</taxon>
    </lineage>
</organism>
<reference evidence="1" key="1">
    <citation type="journal article" date="2019" name="Int J Environ Res Public Health">
        <title>Characterization of Chromosome-Mediated BlaOXA-894 in Shewanella xiamenensis Isolated from Pig Wastewater.</title>
        <authorList>
            <person name="Zou H."/>
            <person name="Zhou Z."/>
            <person name="Xia H."/>
            <person name="Zhao Q."/>
            <person name="Li X."/>
        </authorList>
    </citation>
    <scope>NUCLEOTIDE SEQUENCE</scope>
    <source>
        <strain evidence="1">2015oxa</strain>
    </source>
</reference>
<dbReference type="AlphaFoldDB" id="A0AAW6QTH2"/>
<evidence type="ECO:0000313" key="1">
    <source>
        <dbReference type="EMBL" id="MDG5899362.1"/>
    </source>
</evidence>
<comment type="caution">
    <text evidence="1">The sequence shown here is derived from an EMBL/GenBank/DDBJ whole genome shotgun (WGS) entry which is preliminary data.</text>
</comment>
<gene>
    <name evidence="1" type="ORF">E2650_05480</name>
</gene>